<evidence type="ECO:0000256" key="19">
    <source>
        <dbReference type="SAM" id="Coils"/>
    </source>
</evidence>
<comment type="caution">
    <text evidence="24">The sequence shown here is derived from an EMBL/GenBank/DDBJ whole genome shotgun (WGS) entry which is preliminary data.</text>
</comment>
<evidence type="ECO:0000256" key="7">
    <source>
        <dbReference type="ARBA" id="ARBA00022553"/>
    </source>
</evidence>
<dbReference type="PROSITE" id="PS51859">
    <property type="entry name" value="RHO_BD"/>
    <property type="match status" value="1"/>
</dbReference>
<dbReference type="PROSITE" id="PS50011">
    <property type="entry name" value="PROTEIN_KINASE_DOM"/>
    <property type="match status" value="1"/>
</dbReference>
<evidence type="ECO:0000256" key="12">
    <source>
        <dbReference type="ARBA" id="ARBA00022842"/>
    </source>
</evidence>
<feature type="domain" description="Protein kinase" evidence="21">
    <location>
        <begin position="19"/>
        <end position="285"/>
    </location>
</feature>
<dbReference type="PROSITE" id="PS00107">
    <property type="entry name" value="PROTEIN_KINASE_ATP"/>
    <property type="match status" value="1"/>
</dbReference>
<feature type="binding site" evidence="18">
    <location>
        <position position="48"/>
    </location>
    <ligand>
        <name>ATP</name>
        <dbReference type="ChEBI" id="CHEBI:30616"/>
    </ligand>
</feature>
<dbReference type="Pfam" id="PF08912">
    <property type="entry name" value="Rho_Binding"/>
    <property type="match status" value="1"/>
</dbReference>
<dbReference type="Gene3D" id="3.30.200.20">
    <property type="entry name" value="Phosphorylase Kinase, domain 1"/>
    <property type="match status" value="1"/>
</dbReference>
<evidence type="ECO:0000256" key="16">
    <source>
        <dbReference type="ARBA" id="ARBA00048679"/>
    </source>
</evidence>
<dbReference type="PROSITE" id="PS51285">
    <property type="entry name" value="AGC_KINASE_CTER"/>
    <property type="match status" value="1"/>
</dbReference>
<dbReference type="GO" id="GO:0016301">
    <property type="term" value="F:kinase activity"/>
    <property type="evidence" value="ECO:0007669"/>
    <property type="project" value="UniProtKB-KW"/>
</dbReference>
<evidence type="ECO:0000256" key="10">
    <source>
        <dbReference type="ARBA" id="ARBA00022777"/>
    </source>
</evidence>
<dbReference type="EMBL" id="JAIFTH010000187">
    <property type="protein sequence ID" value="KAG9510277.1"/>
    <property type="molecule type" value="Genomic_DNA"/>
</dbReference>
<dbReference type="Gene3D" id="1.10.510.10">
    <property type="entry name" value="Transferase(Phosphotransferase) domain 1"/>
    <property type="match status" value="1"/>
</dbReference>
<feature type="coiled-coil region" evidence="19">
    <location>
        <begin position="709"/>
        <end position="736"/>
    </location>
</feature>
<name>A0ABQ7SA44_9ACAR</name>
<evidence type="ECO:0000256" key="20">
    <source>
        <dbReference type="SAM" id="MobiDB-lite"/>
    </source>
</evidence>
<sequence length="771" mass="89236">MANSQAINQNVISSLFGDFSVIKTIGRGAFGKVELVRHKPTQQVYAMKLLCKSEMIKRSDSAFYWEERFIMAHANTEWIVKLHFAFQDERYLYMVMDYMPGGDLVNLMSNFDVPEKWAKFYCAEVVLAVDSIHSLGFCHRDIKPDNMLLDINGHVRLADFGTCMRMDENRLVWCDTAVGTPDYISPEVLESQSSDSNNKKPYGPECDWWSVGVFLYEILMGDTPFNADSLVGTYGKIMNHKNSLRFDDQIEISKEAKHLICSFLSEAPKRLGRNGVEEIKRHPFFINKEWTFDTIRDCDPPVKPDLQSDDDTSNFDVIDDKDVQAEPESNYNMPKALAGKPLPFVGFTYISETHQERIRNAQAAAKLAKRGSKDQLELETEQPFAALYKTQVKELKEELEERSKLLQELQDQRSQLTQSLGHAITKADSESEARKAAEDMLAKLEKEKAVRDIEFRDMERKLRIDISMKEAAITQLREREAELVKTLHQERLLKGQAVTKLAEIESTDQLELETEQQFAALYKTQVKELKEELEERGKLLQDLQTQRSQLTQNLELAVTKADNESEARKIAEDMLARLEKDKAVRDIEYRESERKMRIDISMKEAALGQLREREAELVKTIDTLREEIRQKVECLEKENTALSDKIEALQKQLNQERLLKMQAVNKLAEIMYRKDMNMSSKKSSKDNSSELRKRDKECKRLQQALMTERERFDQTVARLQKNLTEMQASLHAENQSKIRLKMECDFKDSEMEQLRCQITALHSSHPMKNQL</sequence>
<accession>A0ABQ7SA44</accession>
<gene>
    <name evidence="24" type="primary">Rock1</name>
    <name evidence="24" type="ORF">GZH46_01185</name>
</gene>
<dbReference type="SMART" id="SM00220">
    <property type="entry name" value="S_TKc"/>
    <property type="match status" value="1"/>
</dbReference>
<evidence type="ECO:0000256" key="17">
    <source>
        <dbReference type="PROSITE-ProRule" id="PRU01206"/>
    </source>
</evidence>
<organism evidence="24 25">
    <name type="scientific">Fragariocoptes setiger</name>
    <dbReference type="NCBI Taxonomy" id="1670756"/>
    <lineage>
        <taxon>Eukaryota</taxon>
        <taxon>Metazoa</taxon>
        <taxon>Ecdysozoa</taxon>
        <taxon>Arthropoda</taxon>
        <taxon>Chelicerata</taxon>
        <taxon>Arachnida</taxon>
        <taxon>Acari</taxon>
        <taxon>Acariformes</taxon>
        <taxon>Trombidiformes</taxon>
        <taxon>Prostigmata</taxon>
        <taxon>Eupodina</taxon>
        <taxon>Eriophyoidea</taxon>
        <taxon>Phytoptidae</taxon>
        <taxon>Fragariocoptes</taxon>
    </lineage>
</organism>
<evidence type="ECO:0000259" key="23">
    <source>
        <dbReference type="PROSITE" id="PS51859"/>
    </source>
</evidence>
<keyword evidence="6" id="KW-0723">Serine/threonine-protein kinase</keyword>
<dbReference type="InterPro" id="IPR000961">
    <property type="entry name" value="AGC-kinase_C"/>
</dbReference>
<evidence type="ECO:0000256" key="6">
    <source>
        <dbReference type="ARBA" id="ARBA00022527"/>
    </source>
</evidence>
<dbReference type="SUPFAM" id="SSF56112">
    <property type="entry name" value="Protein kinase-like (PK-like)"/>
    <property type="match status" value="1"/>
</dbReference>
<feature type="region of interest" description="Disordered" evidence="20">
    <location>
        <begin position="675"/>
        <end position="696"/>
    </location>
</feature>
<evidence type="ECO:0000256" key="14">
    <source>
        <dbReference type="ARBA" id="ARBA00023212"/>
    </source>
</evidence>
<keyword evidence="13 17" id="KW-0175">Coiled coil</keyword>
<evidence type="ECO:0000256" key="9">
    <source>
        <dbReference type="ARBA" id="ARBA00022741"/>
    </source>
</evidence>
<keyword evidence="14" id="KW-0206">Cytoskeleton</keyword>
<feature type="coiled-coil region" evidence="19">
    <location>
        <begin position="512"/>
        <end position="581"/>
    </location>
</feature>
<evidence type="ECO:0000256" key="11">
    <source>
        <dbReference type="ARBA" id="ARBA00022840"/>
    </source>
</evidence>
<evidence type="ECO:0000259" key="21">
    <source>
        <dbReference type="PROSITE" id="PS50011"/>
    </source>
</evidence>
<feature type="domain" description="RhoBD" evidence="23">
    <location>
        <begin position="604"/>
        <end position="676"/>
    </location>
</feature>
<dbReference type="EC" id="2.7.11.1" evidence="4"/>
<comment type="cofactor">
    <cofactor evidence="1">
        <name>Mg(2+)</name>
        <dbReference type="ChEBI" id="CHEBI:18420"/>
    </cofactor>
</comment>
<dbReference type="Gene3D" id="1.20.5.730">
    <property type="entry name" value="Single helix bin"/>
    <property type="match status" value="2"/>
</dbReference>
<feature type="domain" description="AGC-kinase C-terminal" evidence="22">
    <location>
        <begin position="286"/>
        <end position="359"/>
    </location>
</feature>
<keyword evidence="7" id="KW-0597">Phosphoprotein</keyword>
<evidence type="ECO:0000256" key="1">
    <source>
        <dbReference type="ARBA" id="ARBA00001946"/>
    </source>
</evidence>
<evidence type="ECO:0000256" key="2">
    <source>
        <dbReference type="ARBA" id="ARBA00004245"/>
    </source>
</evidence>
<dbReference type="InterPro" id="IPR015008">
    <property type="entry name" value="ROCK_Rho-bd_dom"/>
</dbReference>
<keyword evidence="25" id="KW-1185">Reference proteome</keyword>
<dbReference type="InterPro" id="IPR017892">
    <property type="entry name" value="Pkinase_C"/>
</dbReference>
<feature type="non-terminal residue" evidence="24">
    <location>
        <position position="1"/>
    </location>
</feature>
<dbReference type="Pfam" id="PF00433">
    <property type="entry name" value="Pkinase_C"/>
    <property type="match status" value="1"/>
</dbReference>
<reference evidence="24 25" key="1">
    <citation type="submission" date="2020-10" db="EMBL/GenBank/DDBJ databases">
        <authorList>
            <person name="Klimov P.B."/>
            <person name="Dyachkov S.M."/>
            <person name="Chetverikov P.E."/>
        </authorList>
    </citation>
    <scope>NUCLEOTIDE SEQUENCE [LARGE SCALE GENOMIC DNA]</scope>
    <source>
        <strain evidence="24">BMOC 18-1129-001#AD2665</strain>
        <tissue evidence="24">Entire mites</tissue>
    </source>
</reference>
<evidence type="ECO:0000313" key="25">
    <source>
        <dbReference type="Proteomes" id="UP000825002"/>
    </source>
</evidence>
<evidence type="ECO:0000256" key="4">
    <source>
        <dbReference type="ARBA" id="ARBA00012513"/>
    </source>
</evidence>
<keyword evidence="9 18" id="KW-0547">Nucleotide-binding</keyword>
<keyword evidence="10 24" id="KW-0418">Kinase</keyword>
<dbReference type="InterPro" id="IPR008271">
    <property type="entry name" value="Ser/Thr_kinase_AS"/>
</dbReference>
<feature type="compositionally biased region" description="Basic and acidic residues" evidence="20">
    <location>
        <begin position="683"/>
        <end position="696"/>
    </location>
</feature>
<evidence type="ECO:0000256" key="3">
    <source>
        <dbReference type="ARBA" id="ARBA00009903"/>
    </source>
</evidence>
<comment type="subcellular location">
    <subcellularLocation>
        <location evidence="2">Cytoplasm</location>
        <location evidence="2">Cytoskeleton</location>
    </subcellularLocation>
</comment>
<comment type="catalytic activity">
    <reaction evidence="16">
        <text>L-seryl-[protein] + ATP = O-phospho-L-seryl-[protein] + ADP + H(+)</text>
        <dbReference type="Rhea" id="RHEA:17989"/>
        <dbReference type="Rhea" id="RHEA-COMP:9863"/>
        <dbReference type="Rhea" id="RHEA-COMP:11604"/>
        <dbReference type="ChEBI" id="CHEBI:15378"/>
        <dbReference type="ChEBI" id="CHEBI:29999"/>
        <dbReference type="ChEBI" id="CHEBI:30616"/>
        <dbReference type="ChEBI" id="CHEBI:83421"/>
        <dbReference type="ChEBI" id="CHEBI:456216"/>
        <dbReference type="EC" id="2.7.11.1"/>
    </reaction>
</comment>
<dbReference type="PANTHER" id="PTHR22988:SF73">
    <property type="entry name" value="RHO-ASSOCIATED PROTEIN KINASE"/>
    <property type="match status" value="1"/>
</dbReference>
<keyword evidence="8" id="KW-0808">Transferase</keyword>
<keyword evidence="12" id="KW-0460">Magnesium</keyword>
<feature type="coiled-coil region" evidence="19">
    <location>
        <begin position="607"/>
        <end position="666"/>
    </location>
</feature>
<dbReference type="InterPro" id="IPR000719">
    <property type="entry name" value="Prot_kinase_dom"/>
</dbReference>
<dbReference type="SUPFAM" id="SSF103652">
    <property type="entry name" value="G protein-binding domain"/>
    <property type="match status" value="1"/>
</dbReference>
<dbReference type="PANTHER" id="PTHR22988">
    <property type="entry name" value="MYOTONIC DYSTROPHY S/T KINASE-RELATED"/>
    <property type="match status" value="1"/>
</dbReference>
<evidence type="ECO:0000259" key="22">
    <source>
        <dbReference type="PROSITE" id="PS51285"/>
    </source>
</evidence>
<dbReference type="InterPro" id="IPR050839">
    <property type="entry name" value="Rho-assoc_Ser/Thr_Kinase"/>
</dbReference>
<dbReference type="Proteomes" id="UP000825002">
    <property type="component" value="Unassembled WGS sequence"/>
</dbReference>
<evidence type="ECO:0000256" key="5">
    <source>
        <dbReference type="ARBA" id="ARBA00022490"/>
    </source>
</evidence>
<feature type="coiled-coil region" evidence="19">
    <location>
        <begin position="385"/>
        <end position="447"/>
    </location>
</feature>
<dbReference type="Pfam" id="PF00069">
    <property type="entry name" value="Pkinase"/>
    <property type="match status" value="1"/>
</dbReference>
<evidence type="ECO:0000256" key="15">
    <source>
        <dbReference type="ARBA" id="ARBA00047899"/>
    </source>
</evidence>
<protein>
    <recommendedName>
        <fullName evidence="4">non-specific serine/threonine protein kinase</fullName>
        <ecNumber evidence="4">2.7.11.1</ecNumber>
    </recommendedName>
</protein>
<dbReference type="SMART" id="SM00133">
    <property type="entry name" value="S_TK_X"/>
    <property type="match status" value="1"/>
</dbReference>
<dbReference type="PROSITE" id="PS00108">
    <property type="entry name" value="PROTEIN_KINASE_ST"/>
    <property type="match status" value="1"/>
</dbReference>
<keyword evidence="11 18" id="KW-0067">ATP-binding</keyword>
<dbReference type="InterPro" id="IPR011009">
    <property type="entry name" value="Kinase-like_dom_sf"/>
</dbReference>
<proteinExistence type="inferred from homology"/>
<dbReference type="InterPro" id="IPR017441">
    <property type="entry name" value="Protein_kinase_ATP_BS"/>
</dbReference>
<evidence type="ECO:0000256" key="13">
    <source>
        <dbReference type="ARBA" id="ARBA00023054"/>
    </source>
</evidence>
<evidence type="ECO:0000256" key="8">
    <source>
        <dbReference type="ARBA" id="ARBA00022679"/>
    </source>
</evidence>
<comment type="similarity">
    <text evidence="3">Belongs to the protein kinase superfamily. AGC Ser/Thr protein kinase family.</text>
</comment>
<comment type="catalytic activity">
    <reaction evidence="15">
        <text>L-threonyl-[protein] + ATP = O-phospho-L-threonyl-[protein] + ADP + H(+)</text>
        <dbReference type="Rhea" id="RHEA:46608"/>
        <dbReference type="Rhea" id="RHEA-COMP:11060"/>
        <dbReference type="Rhea" id="RHEA-COMP:11605"/>
        <dbReference type="ChEBI" id="CHEBI:15378"/>
        <dbReference type="ChEBI" id="CHEBI:30013"/>
        <dbReference type="ChEBI" id="CHEBI:30616"/>
        <dbReference type="ChEBI" id="CHEBI:61977"/>
        <dbReference type="ChEBI" id="CHEBI:456216"/>
        <dbReference type="EC" id="2.7.11.1"/>
    </reaction>
</comment>
<evidence type="ECO:0000313" key="24">
    <source>
        <dbReference type="EMBL" id="KAG9510277.1"/>
    </source>
</evidence>
<evidence type="ECO:0000256" key="18">
    <source>
        <dbReference type="PROSITE-ProRule" id="PRU10141"/>
    </source>
</evidence>
<keyword evidence="5" id="KW-0963">Cytoplasm</keyword>